<dbReference type="HAMAP" id="MF_00161">
    <property type="entry name" value="LspA"/>
    <property type="match status" value="1"/>
</dbReference>
<keyword evidence="7 9" id="KW-1133">Transmembrane helix</keyword>
<comment type="catalytic activity">
    <reaction evidence="9">
        <text>Release of signal peptides from bacterial membrane prolipoproteins. Hydrolyzes -Xaa-Yaa-Zaa-|-(S,diacylglyceryl)Cys-, in which Xaa is hydrophobic (preferably Leu), and Yaa (Ala or Ser) and Zaa (Gly or Ala) have small, neutral side chains.</text>
        <dbReference type="EC" id="3.4.23.36"/>
    </reaction>
</comment>
<feature type="transmembrane region" description="Helical" evidence="9">
    <location>
        <begin position="47"/>
        <end position="72"/>
    </location>
</feature>
<comment type="subcellular location">
    <subcellularLocation>
        <location evidence="9">Cell membrane</location>
        <topology evidence="9">Multi-pass membrane protein</topology>
    </subcellularLocation>
</comment>
<dbReference type="UniPathway" id="UPA00665"/>
<dbReference type="PANTHER" id="PTHR33695:SF1">
    <property type="entry name" value="LIPOPROTEIN SIGNAL PEPTIDASE"/>
    <property type="match status" value="1"/>
</dbReference>
<proteinExistence type="inferred from homology"/>
<evidence type="ECO:0000256" key="3">
    <source>
        <dbReference type="ARBA" id="ARBA00022670"/>
    </source>
</evidence>
<feature type="active site" evidence="9">
    <location>
        <position position="125"/>
    </location>
</feature>
<evidence type="ECO:0000256" key="4">
    <source>
        <dbReference type="ARBA" id="ARBA00022692"/>
    </source>
</evidence>
<comment type="similarity">
    <text evidence="1 9 10">Belongs to the peptidase A8 family.</text>
</comment>
<evidence type="ECO:0000313" key="11">
    <source>
        <dbReference type="EMBL" id="RDV82867.1"/>
    </source>
</evidence>
<keyword evidence="2 9" id="KW-1003">Cell membrane</keyword>
<evidence type="ECO:0000256" key="7">
    <source>
        <dbReference type="ARBA" id="ARBA00022989"/>
    </source>
</evidence>
<dbReference type="AlphaFoldDB" id="A0A3D8P2U3"/>
<comment type="caution">
    <text evidence="9">Lacks conserved residue(s) required for the propagation of feature annotation.</text>
</comment>
<name>A0A3D8P2U3_9THEO</name>
<keyword evidence="8 9" id="KW-0472">Membrane</keyword>
<dbReference type="Proteomes" id="UP000256329">
    <property type="component" value="Unassembled WGS sequence"/>
</dbReference>
<keyword evidence="12" id="KW-1185">Reference proteome</keyword>
<dbReference type="GO" id="GO:0004190">
    <property type="term" value="F:aspartic-type endopeptidase activity"/>
    <property type="evidence" value="ECO:0007669"/>
    <property type="project" value="UniProtKB-UniRule"/>
</dbReference>
<feature type="active site" evidence="9">
    <location>
        <position position="111"/>
    </location>
</feature>
<keyword evidence="3 9" id="KW-0645">Protease</keyword>
<evidence type="ECO:0000256" key="10">
    <source>
        <dbReference type="RuleBase" id="RU004181"/>
    </source>
</evidence>
<protein>
    <recommendedName>
        <fullName evidence="9">Lipoprotein signal peptidase</fullName>
        <ecNumber evidence="9">3.4.23.36</ecNumber>
    </recommendedName>
    <alternativeName>
        <fullName evidence="9">Prolipoprotein signal peptidase</fullName>
    </alternativeName>
    <alternativeName>
        <fullName evidence="9">Signal peptidase II</fullName>
        <shortName evidence="9">SPase II</shortName>
    </alternativeName>
</protein>
<dbReference type="GO" id="GO:0005886">
    <property type="term" value="C:plasma membrane"/>
    <property type="evidence" value="ECO:0007669"/>
    <property type="project" value="UniProtKB-SubCell"/>
</dbReference>
<evidence type="ECO:0000256" key="8">
    <source>
        <dbReference type="ARBA" id="ARBA00023136"/>
    </source>
</evidence>
<dbReference type="Pfam" id="PF01252">
    <property type="entry name" value="Peptidase_A8"/>
    <property type="match status" value="1"/>
</dbReference>
<organism evidence="11 12">
    <name type="scientific">Ammonifex thiophilus</name>
    <dbReference type="NCBI Taxonomy" id="444093"/>
    <lineage>
        <taxon>Bacteria</taxon>
        <taxon>Bacillati</taxon>
        <taxon>Bacillota</taxon>
        <taxon>Clostridia</taxon>
        <taxon>Thermoanaerobacterales</taxon>
        <taxon>Thermoanaerobacteraceae</taxon>
        <taxon>Ammonifex</taxon>
    </lineage>
</organism>
<sequence length="143" mass="15930">MLPAFWFSCLVSLAVDQITKFWALAYLSQPVVVIPGLLALRCVRNPGAAFGFLAYQTPLLILIAAIASLALLLGYKRLLLAPSVVRWGLGLFLGGTLGNLVDRVRFGYVVDFIDLRFWPVFNLADVAIVTGMGLILWYWWRGR</sequence>
<reference evidence="11 12" key="1">
    <citation type="submission" date="2018-08" db="EMBL/GenBank/DDBJ databases">
        <title>Form III RuBisCO-mediated autotrophy in Thermodesulfobium bacteria.</title>
        <authorList>
            <person name="Toshchakov S.V."/>
            <person name="Kublanov I.V."/>
            <person name="Frolov E."/>
            <person name="Bonch-Osmolovskaya E.A."/>
            <person name="Tourova T.P."/>
            <person name="Chernych N.A."/>
            <person name="Lebedinsky A.V."/>
        </authorList>
    </citation>
    <scope>NUCLEOTIDE SEQUENCE [LARGE SCALE GENOMIC DNA]</scope>
    <source>
        <strain evidence="11 12">SR</strain>
    </source>
</reference>
<evidence type="ECO:0000256" key="1">
    <source>
        <dbReference type="ARBA" id="ARBA00006139"/>
    </source>
</evidence>
<evidence type="ECO:0000256" key="2">
    <source>
        <dbReference type="ARBA" id="ARBA00022475"/>
    </source>
</evidence>
<evidence type="ECO:0000256" key="6">
    <source>
        <dbReference type="ARBA" id="ARBA00022801"/>
    </source>
</evidence>
<comment type="pathway">
    <text evidence="9">Protein modification; lipoprotein biosynthesis (signal peptide cleavage).</text>
</comment>
<feature type="transmembrane region" description="Helical" evidence="9">
    <location>
        <begin position="84"/>
        <end position="101"/>
    </location>
</feature>
<evidence type="ECO:0000256" key="9">
    <source>
        <dbReference type="HAMAP-Rule" id="MF_00161"/>
    </source>
</evidence>
<comment type="caution">
    <text evidence="11">The sequence shown here is derived from an EMBL/GenBank/DDBJ whole genome shotgun (WGS) entry which is preliminary data.</text>
</comment>
<dbReference type="PANTHER" id="PTHR33695">
    <property type="entry name" value="LIPOPROTEIN SIGNAL PEPTIDASE"/>
    <property type="match status" value="1"/>
</dbReference>
<dbReference type="OrthoDB" id="9810259at2"/>
<keyword evidence="4 9" id="KW-0812">Transmembrane</keyword>
<dbReference type="InterPro" id="IPR001872">
    <property type="entry name" value="Peptidase_A8"/>
</dbReference>
<dbReference type="PRINTS" id="PR00781">
    <property type="entry name" value="LIPOSIGPTASE"/>
</dbReference>
<feature type="transmembrane region" description="Helical" evidence="9">
    <location>
        <begin position="121"/>
        <end position="140"/>
    </location>
</feature>
<dbReference type="GO" id="GO:0006508">
    <property type="term" value="P:proteolysis"/>
    <property type="evidence" value="ECO:0007669"/>
    <property type="project" value="UniProtKB-KW"/>
</dbReference>
<evidence type="ECO:0000313" key="12">
    <source>
        <dbReference type="Proteomes" id="UP000256329"/>
    </source>
</evidence>
<keyword evidence="5 9" id="KW-0064">Aspartyl protease</keyword>
<keyword evidence="6 9" id="KW-0378">Hydrolase</keyword>
<gene>
    <name evidence="9 11" type="primary">lspA</name>
    <name evidence="11" type="ORF">DXX99_06585</name>
</gene>
<evidence type="ECO:0000256" key="5">
    <source>
        <dbReference type="ARBA" id="ARBA00022750"/>
    </source>
</evidence>
<dbReference type="NCBIfam" id="TIGR00077">
    <property type="entry name" value="lspA"/>
    <property type="match status" value="1"/>
</dbReference>
<comment type="function">
    <text evidence="9">This protein specifically catalyzes the removal of signal peptides from prolipoproteins.</text>
</comment>
<dbReference type="EMBL" id="QSLN01000008">
    <property type="protein sequence ID" value="RDV82867.1"/>
    <property type="molecule type" value="Genomic_DNA"/>
</dbReference>
<dbReference type="EC" id="3.4.23.36" evidence="9"/>
<accession>A0A3D8P2U3</accession>